<dbReference type="Proteomes" id="UP001304671">
    <property type="component" value="Unassembled WGS sequence"/>
</dbReference>
<evidence type="ECO:0000313" key="2">
    <source>
        <dbReference type="EMBL" id="MEA5256895.1"/>
    </source>
</evidence>
<feature type="transmembrane region" description="Helical" evidence="1">
    <location>
        <begin position="120"/>
        <end position="136"/>
    </location>
</feature>
<comment type="caution">
    <text evidence="2">The sequence shown here is derived from an EMBL/GenBank/DDBJ whole genome shotgun (WGS) entry which is preliminary data.</text>
</comment>
<evidence type="ECO:0000313" key="3">
    <source>
        <dbReference type="Proteomes" id="UP001304671"/>
    </source>
</evidence>
<feature type="transmembrane region" description="Helical" evidence="1">
    <location>
        <begin position="7"/>
        <end position="28"/>
    </location>
</feature>
<reference evidence="2 3" key="1">
    <citation type="submission" date="2023-12" db="EMBL/GenBank/DDBJ databases">
        <title>Novel species of the genus Arcicella isolated from rivers.</title>
        <authorList>
            <person name="Lu H."/>
        </authorList>
    </citation>
    <scope>NUCLEOTIDE SEQUENCE [LARGE SCALE GENOMIC DNA]</scope>
    <source>
        <strain evidence="2 3">LMG 21963</strain>
    </source>
</reference>
<name>A0ABU5QIZ3_9BACT</name>
<keyword evidence="1" id="KW-0812">Transmembrane</keyword>
<keyword evidence="1" id="KW-0472">Membrane</keyword>
<protein>
    <submittedName>
        <fullName evidence="2">Uncharacterized protein</fullName>
    </submittedName>
</protein>
<organism evidence="2 3">
    <name type="scientific">Arcicella aquatica</name>
    <dbReference type="NCBI Taxonomy" id="217141"/>
    <lineage>
        <taxon>Bacteria</taxon>
        <taxon>Pseudomonadati</taxon>
        <taxon>Bacteroidota</taxon>
        <taxon>Cytophagia</taxon>
        <taxon>Cytophagales</taxon>
        <taxon>Flectobacillaceae</taxon>
        <taxon>Arcicella</taxon>
    </lineage>
</organism>
<feature type="transmembrane region" description="Helical" evidence="1">
    <location>
        <begin position="95"/>
        <end position="115"/>
    </location>
</feature>
<evidence type="ECO:0000256" key="1">
    <source>
        <dbReference type="SAM" id="Phobius"/>
    </source>
</evidence>
<sequence>MMLKKPTVFVNSIAYLSIILIVGIYYSVCYSNSYNFFFQDDYHLLSFVNTAYNPLLTFTEKLQALWSLHNEHRIVFPRLFVLIDCYLQGHIDWKVLNTVATLYYLGIFIIFSLFIKRLKLSIIYVVPIAFIIFQPASTDNYLWTISTLQQVGNIFWAMLLFYSVCFFSPKYFWISIILVLVLTFTHGNGLFSFPVVALILLFQKRFKQLIIWICLMIFVAMIYFWGYQNGQNSNLAGSLSDPTRLALCFGGFWGSFVSIISHRLETYYQAITLGFIVFVTLLFFNLRLTYHETLTLFNKKHSTIQAKESSVNGHFLLAYFIFFTITALLVTLSRSWSGLESSFANRYLHNSFILFVLFYCTLLYYLPTFKRSIVGSFLILGIVFNAFSWYQNFDRIIYIKYLNQAEAFNYQHDKITVENAASFNRNIRDVLAQSFQNGVSVFPDNFLQPSIFNAANQIPDFSSQYNLVISKDSLLMLDAKESHYLPRVMLKNTTLPYDGQAFVVFKSSKNTYIYPVLHQKSGRRRFMQLEPYFTKGFSTSVLLDSFEKNTYQIGIIQKINNQLVCHFTPQSINVR</sequence>
<dbReference type="EMBL" id="JAYFUL010000003">
    <property type="protein sequence ID" value="MEA5256895.1"/>
    <property type="molecule type" value="Genomic_DNA"/>
</dbReference>
<feature type="transmembrane region" description="Helical" evidence="1">
    <location>
        <begin position="311"/>
        <end position="332"/>
    </location>
</feature>
<feature type="transmembrane region" description="Helical" evidence="1">
    <location>
        <begin position="142"/>
        <end position="164"/>
    </location>
</feature>
<feature type="transmembrane region" description="Helical" evidence="1">
    <location>
        <begin position="209"/>
        <end position="225"/>
    </location>
</feature>
<feature type="transmembrane region" description="Helical" evidence="1">
    <location>
        <begin position="373"/>
        <end position="390"/>
    </location>
</feature>
<dbReference type="RefSeq" id="WP_323246904.1">
    <property type="nucleotide sequence ID" value="NZ_JAYFUL010000003.1"/>
</dbReference>
<feature type="transmembrane region" description="Helical" evidence="1">
    <location>
        <begin position="347"/>
        <end position="366"/>
    </location>
</feature>
<proteinExistence type="predicted"/>
<feature type="transmembrane region" description="Helical" evidence="1">
    <location>
        <begin position="270"/>
        <end position="290"/>
    </location>
</feature>
<keyword evidence="3" id="KW-1185">Reference proteome</keyword>
<feature type="transmembrane region" description="Helical" evidence="1">
    <location>
        <begin position="171"/>
        <end position="203"/>
    </location>
</feature>
<feature type="transmembrane region" description="Helical" evidence="1">
    <location>
        <begin position="245"/>
        <end position="264"/>
    </location>
</feature>
<keyword evidence="1" id="KW-1133">Transmembrane helix</keyword>
<accession>A0ABU5QIZ3</accession>
<gene>
    <name evidence="2" type="ORF">VB264_03805</name>
</gene>